<dbReference type="AlphaFoldDB" id="A0A0D0DZA5"/>
<gene>
    <name evidence="1" type="ORF">PAXRUDRAFT_584226</name>
</gene>
<evidence type="ECO:0000313" key="2">
    <source>
        <dbReference type="Proteomes" id="UP000054538"/>
    </source>
</evidence>
<reference evidence="2" key="2">
    <citation type="submission" date="2015-01" db="EMBL/GenBank/DDBJ databases">
        <title>Evolutionary Origins and Diversification of the Mycorrhizal Mutualists.</title>
        <authorList>
            <consortium name="DOE Joint Genome Institute"/>
            <consortium name="Mycorrhizal Genomics Consortium"/>
            <person name="Kohler A."/>
            <person name="Kuo A."/>
            <person name="Nagy L.G."/>
            <person name="Floudas D."/>
            <person name="Copeland A."/>
            <person name="Barry K.W."/>
            <person name="Cichocki N."/>
            <person name="Veneault-Fourrey C."/>
            <person name="LaButti K."/>
            <person name="Lindquist E.A."/>
            <person name="Lipzen A."/>
            <person name="Lundell T."/>
            <person name="Morin E."/>
            <person name="Murat C."/>
            <person name="Riley R."/>
            <person name="Ohm R."/>
            <person name="Sun H."/>
            <person name="Tunlid A."/>
            <person name="Henrissat B."/>
            <person name="Grigoriev I.V."/>
            <person name="Hibbett D.S."/>
            <person name="Martin F."/>
        </authorList>
    </citation>
    <scope>NUCLEOTIDE SEQUENCE [LARGE SCALE GENOMIC DNA]</scope>
    <source>
        <strain evidence="2">Ve08.2h10</strain>
    </source>
</reference>
<protein>
    <submittedName>
        <fullName evidence="1">Uncharacterized protein</fullName>
    </submittedName>
</protein>
<evidence type="ECO:0000313" key="1">
    <source>
        <dbReference type="EMBL" id="KIK92304.1"/>
    </source>
</evidence>
<proteinExistence type="predicted"/>
<accession>A0A0D0DZA5</accession>
<sequence>MQDPTTFSGSRLLCMNDLVLPRLVDWNPLGMHVRVQMWEIPGSKHCKCCHSWEHRSFFWCIALHPYPGIFFMSTCSTLDRRSCTIPCMWNQ</sequence>
<dbReference type="Proteomes" id="UP000054538">
    <property type="component" value="Unassembled WGS sequence"/>
</dbReference>
<dbReference type="HOGENOM" id="CLU_2427714_0_0_1"/>
<name>A0A0D0DZA5_9AGAM</name>
<dbReference type="EMBL" id="KN825293">
    <property type="protein sequence ID" value="KIK92304.1"/>
    <property type="molecule type" value="Genomic_DNA"/>
</dbReference>
<organism evidence="1 2">
    <name type="scientific">Paxillus rubicundulus Ve08.2h10</name>
    <dbReference type="NCBI Taxonomy" id="930991"/>
    <lineage>
        <taxon>Eukaryota</taxon>
        <taxon>Fungi</taxon>
        <taxon>Dikarya</taxon>
        <taxon>Basidiomycota</taxon>
        <taxon>Agaricomycotina</taxon>
        <taxon>Agaricomycetes</taxon>
        <taxon>Agaricomycetidae</taxon>
        <taxon>Boletales</taxon>
        <taxon>Paxilineae</taxon>
        <taxon>Paxillaceae</taxon>
        <taxon>Paxillus</taxon>
    </lineage>
</organism>
<dbReference type="InParanoid" id="A0A0D0DZA5"/>
<reference evidence="1 2" key="1">
    <citation type="submission" date="2014-04" db="EMBL/GenBank/DDBJ databases">
        <authorList>
            <consortium name="DOE Joint Genome Institute"/>
            <person name="Kuo A."/>
            <person name="Kohler A."/>
            <person name="Jargeat P."/>
            <person name="Nagy L.G."/>
            <person name="Floudas D."/>
            <person name="Copeland A."/>
            <person name="Barry K.W."/>
            <person name="Cichocki N."/>
            <person name="Veneault-Fourrey C."/>
            <person name="LaButti K."/>
            <person name="Lindquist E.A."/>
            <person name="Lipzen A."/>
            <person name="Lundell T."/>
            <person name="Morin E."/>
            <person name="Murat C."/>
            <person name="Sun H."/>
            <person name="Tunlid A."/>
            <person name="Henrissat B."/>
            <person name="Grigoriev I.V."/>
            <person name="Hibbett D.S."/>
            <person name="Martin F."/>
            <person name="Nordberg H.P."/>
            <person name="Cantor M.N."/>
            <person name="Hua S.X."/>
        </authorList>
    </citation>
    <scope>NUCLEOTIDE SEQUENCE [LARGE SCALE GENOMIC DNA]</scope>
    <source>
        <strain evidence="1 2">Ve08.2h10</strain>
    </source>
</reference>
<keyword evidence="2" id="KW-1185">Reference proteome</keyword>